<protein>
    <submittedName>
        <fullName evidence="1">Uncharacterized protein</fullName>
    </submittedName>
</protein>
<proteinExistence type="predicted"/>
<accession>A0A2T5JG35</accession>
<dbReference type="RefSeq" id="WP_146166456.1">
    <property type="nucleotide sequence ID" value="NZ_CP160205.1"/>
</dbReference>
<dbReference type="AlphaFoldDB" id="A0A2T5JG35"/>
<dbReference type="EMBL" id="QAOQ01000001">
    <property type="protein sequence ID" value="PTR01381.1"/>
    <property type="molecule type" value="Genomic_DNA"/>
</dbReference>
<dbReference type="Proteomes" id="UP000244168">
    <property type="component" value="Unassembled WGS sequence"/>
</dbReference>
<name>A0A2T5JG35_9SPHI</name>
<evidence type="ECO:0000313" key="2">
    <source>
        <dbReference type="Proteomes" id="UP000244168"/>
    </source>
</evidence>
<gene>
    <name evidence="1" type="ORF">C8P68_101615</name>
</gene>
<sequence>MRALHYRLSSGLSVRVIPDTSVYHDGHPIISYSYSVFMDGKSKLPSVASPHAPGIPHDFITHPDYMGFIAFEEPGKLFMYAGYGERHLTAEESEELIEFLSHIRDNPNLWRSSTGEF</sequence>
<dbReference type="OrthoDB" id="799157at2"/>
<comment type="caution">
    <text evidence="1">The sequence shown here is derived from an EMBL/GenBank/DDBJ whole genome shotgun (WGS) entry which is preliminary data.</text>
</comment>
<evidence type="ECO:0000313" key="1">
    <source>
        <dbReference type="EMBL" id="PTR01381.1"/>
    </source>
</evidence>
<reference evidence="1 2" key="1">
    <citation type="submission" date="2018-04" db="EMBL/GenBank/DDBJ databases">
        <title>Genomic Encyclopedia of Archaeal and Bacterial Type Strains, Phase II (KMG-II): from individual species to whole genera.</title>
        <authorList>
            <person name="Goeker M."/>
        </authorList>
    </citation>
    <scope>NUCLEOTIDE SEQUENCE [LARGE SCALE GENOMIC DNA]</scope>
    <source>
        <strain evidence="1 2">DSM 26809</strain>
    </source>
</reference>
<organism evidence="1 2">
    <name type="scientific">Mucilaginibacter yixingensis</name>
    <dbReference type="NCBI Taxonomy" id="1295612"/>
    <lineage>
        <taxon>Bacteria</taxon>
        <taxon>Pseudomonadati</taxon>
        <taxon>Bacteroidota</taxon>
        <taxon>Sphingobacteriia</taxon>
        <taxon>Sphingobacteriales</taxon>
        <taxon>Sphingobacteriaceae</taxon>
        <taxon>Mucilaginibacter</taxon>
    </lineage>
</organism>
<keyword evidence="2" id="KW-1185">Reference proteome</keyword>